<evidence type="ECO:0000256" key="1">
    <source>
        <dbReference type="ARBA" id="ARBA00022656"/>
    </source>
</evidence>
<feature type="compositionally biased region" description="Polar residues" evidence="4">
    <location>
        <begin position="2107"/>
        <end position="2123"/>
    </location>
</feature>
<dbReference type="InterPro" id="IPR018378">
    <property type="entry name" value="C-type_lectin_CS"/>
</dbReference>
<feature type="region of interest" description="Disordered" evidence="4">
    <location>
        <begin position="1571"/>
        <end position="1593"/>
    </location>
</feature>
<feature type="region of interest" description="Disordered" evidence="4">
    <location>
        <begin position="1522"/>
        <end position="1542"/>
    </location>
</feature>
<feature type="region of interest" description="Disordered" evidence="4">
    <location>
        <begin position="2225"/>
        <end position="2307"/>
    </location>
</feature>
<dbReference type="PROSITE" id="PS00615">
    <property type="entry name" value="C_TYPE_LECTIN_1"/>
    <property type="match status" value="2"/>
</dbReference>
<feature type="region of interest" description="Disordered" evidence="4">
    <location>
        <begin position="591"/>
        <end position="723"/>
    </location>
</feature>
<feature type="compositionally biased region" description="Polar residues" evidence="4">
    <location>
        <begin position="379"/>
        <end position="402"/>
    </location>
</feature>
<evidence type="ECO:0000313" key="9">
    <source>
        <dbReference type="EMBL" id="KAK2565223.1"/>
    </source>
</evidence>
<dbReference type="SMART" id="SM00321">
    <property type="entry name" value="WSC"/>
    <property type="match status" value="1"/>
</dbReference>
<feature type="domain" description="PA14" evidence="8">
    <location>
        <begin position="2979"/>
        <end position="3153"/>
    </location>
</feature>
<dbReference type="Proteomes" id="UP001249851">
    <property type="component" value="Unassembled WGS sequence"/>
</dbReference>
<feature type="domain" description="WSC" evidence="6">
    <location>
        <begin position="3609"/>
        <end position="3704"/>
    </location>
</feature>
<dbReference type="InterPro" id="IPR037524">
    <property type="entry name" value="PA14/GLEYA"/>
</dbReference>
<feature type="region of interest" description="Disordered" evidence="4">
    <location>
        <begin position="370"/>
        <end position="403"/>
    </location>
</feature>
<dbReference type="Gene3D" id="2.60.120.200">
    <property type="match status" value="3"/>
</dbReference>
<dbReference type="InterPro" id="IPR013320">
    <property type="entry name" value="ConA-like_dom_sf"/>
</dbReference>
<feature type="compositionally biased region" description="Polar residues" evidence="4">
    <location>
        <begin position="431"/>
        <end position="450"/>
    </location>
</feature>
<comment type="caution">
    <text evidence="3">Lacks conserved residue(s) required for the propagation of feature annotation.</text>
</comment>
<feature type="region of interest" description="Disordered" evidence="4">
    <location>
        <begin position="54"/>
        <end position="224"/>
    </location>
</feature>
<keyword evidence="9" id="KW-0675">Receptor</keyword>
<feature type="region of interest" description="Disordered" evidence="4">
    <location>
        <begin position="3534"/>
        <end position="3562"/>
    </location>
</feature>
<dbReference type="InterPro" id="IPR016186">
    <property type="entry name" value="C-type_lectin-like/link_sf"/>
</dbReference>
<feature type="compositionally biased region" description="Acidic residues" evidence="4">
    <location>
        <begin position="853"/>
        <end position="866"/>
    </location>
</feature>
<reference evidence="9" key="1">
    <citation type="journal article" date="2023" name="G3 (Bethesda)">
        <title>Whole genome assembly and annotation of the endangered Caribbean coral Acropora cervicornis.</title>
        <authorList>
            <person name="Selwyn J.D."/>
            <person name="Vollmer S.V."/>
        </authorList>
    </citation>
    <scope>NUCLEOTIDE SEQUENCE</scope>
    <source>
        <strain evidence="9">K2</strain>
    </source>
</reference>
<gene>
    <name evidence="9" type="ORF">P5673_011158</name>
</gene>
<dbReference type="Pfam" id="PF13385">
    <property type="entry name" value="Laminin_G_3"/>
    <property type="match status" value="2"/>
</dbReference>
<evidence type="ECO:0000256" key="2">
    <source>
        <dbReference type="ARBA" id="ARBA00023157"/>
    </source>
</evidence>
<dbReference type="Pfam" id="PF07691">
    <property type="entry name" value="PA14"/>
    <property type="match status" value="1"/>
</dbReference>
<dbReference type="InterPro" id="IPR036392">
    <property type="entry name" value="PLAT/LH2_dom_sf"/>
</dbReference>
<protein>
    <submittedName>
        <fullName evidence="9">C-type mannose receptor 2</fullName>
    </submittedName>
</protein>
<keyword evidence="2 3" id="KW-1015">Disulfide bond</keyword>
<dbReference type="PROSITE" id="PS50041">
    <property type="entry name" value="C_TYPE_LECTIN_2"/>
    <property type="match status" value="2"/>
</dbReference>
<feature type="compositionally biased region" description="Polar residues" evidence="4">
    <location>
        <begin position="2248"/>
        <end position="2271"/>
    </location>
</feature>
<keyword evidence="1" id="KW-0800">Toxin</keyword>
<feature type="region of interest" description="Disordered" evidence="4">
    <location>
        <begin position="958"/>
        <end position="1001"/>
    </location>
</feature>
<dbReference type="InterPro" id="IPR003582">
    <property type="entry name" value="ShKT_dom"/>
</dbReference>
<feature type="compositionally biased region" description="Polar residues" evidence="4">
    <location>
        <begin position="120"/>
        <end position="136"/>
    </location>
</feature>
<feature type="region of interest" description="Disordered" evidence="4">
    <location>
        <begin position="1651"/>
        <end position="1693"/>
    </location>
</feature>
<dbReference type="SUPFAM" id="SSF56436">
    <property type="entry name" value="C-type lectin-like"/>
    <property type="match status" value="2"/>
</dbReference>
<sequence length="3768" mass="411471">MFLVANSKRCQEDNRVFTHDLRHPAASAVDRRSAPDALLGEIFNDPSATSLTKLNLEDSDTNNNDLSGSGSELWSGSGDSPKPSEDSSSQSVTLTANKPPLQQTSTQTETTGSENLDKVITNNSTDSKESNNTVSVKSGEDTASNSTSRTDTDSTKDDTSPTPDITNSDITSTAAHNVPLQSSTNSSSVITQSADTKLPSTEDQSQNSVVQTGESSKSSNDTSASKVDFYPAQFQNSLETFPGSPAADFVGQQEPGFDDSALYDPTIVKKNNLPANTDLLLNPVDDSNKEYFPEDDRSAIPQAPMLSPQAPAVRKSAVAQVPFKGSFPLQLHKYSPYAKLLKKGLVPKPGPGKDQQSAKKSVVPEFSEAGGLRPLSVNLPEQQQPDSKNPQGYVQPQTSALSPDQVPYADQAAAGTMAPTKEQSFAPVPAASQSQVYAQAPEQNPQQALDQVQGGGLQATEQPFYPQEAAPSNMQAPGFQNTTAAFPMNASMNNELYQQVGIPPQGAQVVPVYQGLKPKKPVIENDECEDQFDTCPEMSKNEYCKKYPSLMKIQCKKSCGFCEIKKHDEASGSGEYEESGSATRLYYADEVSGSGSSDHAEDDDDSYDDDPEYKKSGIPQPLHKVLMSKFGGASGSGSGDFEFEESSTSGDDISQTSGSGNEGSGSQKKDDIKATVAGSGSGETPSSVPSPTMGGASNEIGSGSASLAEDLATGTVSRANEKHSSIPRPIVPVQQVSLYPKIDLKEIAKAVNVYRGVALKMLGEALEGAAEEKQEELSKKYDEGSKRNMIPNAMPALNPMAPNYGMLGYGGNGYAYNYPQPVPNEPLANFYSQYQQGPNVARSDIFGATQDEPQSEEGAAQDEQPEEIQPVTLPAENATKQEKQEDKEDKPEAPQNKTTSKDSKKSEIVDPYEYVRNMGKGASMEPIRSKTASDFQSTGHSDPLILWKNSQSTKLMTLAKKKSSIPQPDPGMPVFTETESPQATEQQQFRSEIPQENTSSDVPDISGQALQQSAPVFPQYTPQSDNFMQIPMDDVAARSQITQNFGSQQQQQQGLVARLMKQQTNTTSADSKNSVPQGLVGRNLVSHRAPIPGSFPLTLRKIVPGMAQKKDELYKQVQEEINRNSVPSASAVDFFASQTANGPAVNDAFSDNPIPQPVGLAKQGVSRSELTPVMNTVNSLSAAGSQSNLVVSQPTDSVAIGNPVPQPDALGKPGFYRSELTKANSTLEPSSSETPADAIDEALTSPSILSQDQHSAEPLTASLNSKITSSLDNKEDSSSQDIFETPEAQISGKIPSADNMDFGVANIGANRAKVSDNDGDALSDEVTDNGLAKAKIPGKTLPPLNHGMETVGVLPPLNHNMESTSSLPQLNYAKEEAANLPPLLHGIEQAGNLPPLNHGNDALQSFNSLPPLHHGTEQAANLPPLFHGIEANKLPPLNHANEQAGILPPLLQGVEQSQGVPSLSDFEKGSSPTDDALSAFTSQANDALKDNGKQPNEHMPVYLNGVEKDSIEIPKDIKALEGNSNATAGEGNKQAFGNDEGDFLKNLNDMQPIFQGQESSDRPSFFQKDERVEAESGMQDTPYSDTDDSIPKGSVPTSYDNEEELQKLLNADRMSQGVITAEKGFGNQAFSGPPKDPLANFLRIWQKTPQAQASSRLQDSTTNGLVSSSLLSSGSSPGYDRYMPPGNNGPAKPDKVDKYFSSDNINKASVKQEIAKEKSLIVDSLGKLKIGLEEALQETRGIVPTPPTVNNLDVNQRFQVQVPNVSPIGYGPTNDQMTGYLGPNSVASSWKSYDADRRFQVQVPITRPPSIDVTGYKGTVPNIGLYNPIPSPWNGYDANRRFQVHFPNTNPSNVQMNNVKGPAPNNGLNSPALAFGNNNGGSQSFQPQVPNTNPLNAQMAGFGAYPKNGSTSPTHIVDANQRFGAQHPSTAPLQINAPNSYKEPSYLTSAARNDYLDNQRLQAFNTTSTNVQMMLLKSVYPSNRPYNPTISTDDNAANFNPLSTSNSATLVTSGYKVPSLGNNQMVNNYNSGPRRPYTQSSSYLSNININQPNVDDEFQRVAPNPIANELAANTNLQTQSLRFNQVKNKPLNMNLGLNAVDFQRRNNSVFDDSSPPSTQTPYNSDMPLANQPSVNPYLNIGETVQSYVGKPPLTPPLEHAYPMSHQHAALLPPLNNQPLPPLNHNKLIAAADTNRYTGSEANTFASQGTTRSQFNAAPPIYPFTIPPEGEQESQGYHSEQGGDGYNEIASQASTRGSLASPQFYPSSQSAKQEPALARQFFPQGGQPYPIPLPPEGSQSDPLNTGHPTIIQQQQPQLQDTSLLEDPSPYQPVAWKKGNRTQGCGAGWKGALGDFGSFCYKEVFERKTWDNAHSTCKNLGGELFSVTNAYEQRFLENFTNIESWLGYRDKSRDGTWSWSDSSLSVFTNWDSSTKNDNGKGRDCVVLNAEEGKWKDAPCKETKEYLCKKRKLTLNSVQGCYKLFKEKKAWEHALVSCMDEKASLASILSDDEQTMISQVYSKSNFWIGYNDIDNEGDWVWTDRATSSYTNWDDKSPNNGGVSCAIVTTNGRWHDEPCQSQYGFICKKPSPKGLHHPLNDATLTHEVQKFVSNKSLLNPDIDTSLNFDDDALSYTDKRLILDSSGDSRGVAVFIQHGSLYYKVTTSTREWQLSTELVTNQWQDIVMTWKKEEGLMLYVNGAFRDSLKEGKETSLVPNKQARLTIGRKSGNPPFKYTRMYISSLFAFTRFLAPEDVPYVFTFDNTVVPRYMWLLPKLQDKKINGSPDIEVYGSVKAVDGGVHLDGKESYLKVGSFNQRCLHDPSNCPDGLSLSCKLKFNRVVRSYKEPHYILDSGGHVKGTGGLSAYLLNNNLYFSVAMSTDEDTLTWTVRTSIFTVRWQRVVLSWSLSDGLWLYTDSQFRGWTKTPKSVPRDVVEESGEFIVGRKNVGSDVSPAEFSIGSLAVFPRFLEKKDVEKVFSGKKMPYPGLIREVWKELPGKAISKLKDDPYYPNDPSLIEIIENFDAPFDIDKDYGSRVKGYFVAPETGNYTFYMSGSQSGELWMSSTERQQNLTKLVSMDQPTGHNQWNKYAGQSSRSVNLEAGKYYYTVGVQKGSESTDSFSAGVRLPSGRFMRPITKEILQWRMPGDPFAGVIREVWQDIPGYRIMDLTSNPNFPNNPSSIEVLDKFDAPHNVDDNYGSRIRGFFKAPESGLYRFFLAADTTGELWLSSDETEKNLKKVVAINGWTAHNEWLKKGKYYYIEAYQKSDKLADCVSVAVELPSDGRTGPGPSSEEEAIPKPVGLYPLNKAFGAKDAGPNGENGVTSNVDFATGPDDDLGGAYKFKGVADSFVEIPNDGKMDTKNSMTILANIYPTGSGGPILNYKTDGWGVHLWQFESTELFVRFVHRNGVFHKPIASRVLQLNEWNQVGATYDNNTGVAQLWHNGKMVKSRNIGQIQLATQYPIRIGARDGDDRRFSGKISCLQIYDKALDEQQIGSLKSCPVKAPLSLEDDLESGLGSGSGDWDEQDRDSTAVLFSHNAGKYDKDEEADDEIQGSESNSGNKCDPKPCENGGKCIRDISKPDAENPIVKKAKIPKPELKIDSESYQKNSSNLDVIVGCYKDEILKHDLPDQATVKSVTQEDCVRSCAMEEKGYSYFGLQNANVCYCGHRYGRYGKADEALCNMPCKGNDKENCTNYTVSTLTGDMDGADTNANVYVTLNDTSTLILPDLGKLRQLTVTDENGRKYEFPCKEWLSETQGGGKTERLLRLQHT</sequence>
<feature type="compositionally biased region" description="Polar residues" evidence="4">
    <location>
        <begin position="194"/>
        <end position="214"/>
    </location>
</feature>
<dbReference type="PROSITE" id="PS51670">
    <property type="entry name" value="SHKT"/>
    <property type="match status" value="1"/>
</dbReference>
<feature type="compositionally biased region" description="Polar residues" evidence="4">
    <location>
        <begin position="977"/>
        <end position="1001"/>
    </location>
</feature>
<dbReference type="PANTHER" id="PTHR47635:SF2">
    <property type="entry name" value="LAMG-LIKE JELLYROLL FOLD DOMAIN-CONTAINING PROTEIN"/>
    <property type="match status" value="1"/>
</dbReference>
<dbReference type="Gene3D" id="3.10.100.10">
    <property type="entry name" value="Mannose-Binding Protein A, subunit A"/>
    <property type="match status" value="2"/>
</dbReference>
<dbReference type="InterPro" id="IPR002889">
    <property type="entry name" value="WSC_carb-bd"/>
</dbReference>
<feature type="compositionally biased region" description="Basic and acidic residues" evidence="4">
    <location>
        <begin position="899"/>
        <end position="908"/>
    </location>
</feature>
<dbReference type="PROSITE" id="PS51820">
    <property type="entry name" value="PA14"/>
    <property type="match status" value="2"/>
</dbReference>
<proteinExistence type="predicted"/>
<feature type="compositionally biased region" description="Low complexity" evidence="4">
    <location>
        <begin position="102"/>
        <end position="114"/>
    </location>
</feature>
<dbReference type="SUPFAM" id="SSF56988">
    <property type="entry name" value="Anthrax protective antigen"/>
    <property type="match status" value="2"/>
</dbReference>
<dbReference type="InterPro" id="IPR016187">
    <property type="entry name" value="CTDL_fold"/>
</dbReference>
<dbReference type="InterPro" id="IPR001304">
    <property type="entry name" value="C-type_lectin-like"/>
</dbReference>
<evidence type="ECO:0000259" key="6">
    <source>
        <dbReference type="PROSITE" id="PS51212"/>
    </source>
</evidence>
<dbReference type="PROSITE" id="PS51212">
    <property type="entry name" value="WSC"/>
    <property type="match status" value="1"/>
</dbReference>
<dbReference type="Pfam" id="PF01822">
    <property type="entry name" value="WSC"/>
    <property type="match status" value="1"/>
</dbReference>
<evidence type="ECO:0000313" key="10">
    <source>
        <dbReference type="Proteomes" id="UP001249851"/>
    </source>
</evidence>
<feature type="compositionally biased region" description="Basic and acidic residues" evidence="4">
    <location>
        <begin position="879"/>
        <end position="892"/>
    </location>
</feature>
<dbReference type="SMART" id="SM00034">
    <property type="entry name" value="CLECT"/>
    <property type="match status" value="2"/>
</dbReference>
<dbReference type="Pfam" id="PF00059">
    <property type="entry name" value="Lectin_C"/>
    <property type="match status" value="2"/>
</dbReference>
<feature type="region of interest" description="Disordered" evidence="4">
    <location>
        <begin position="416"/>
        <end position="454"/>
    </location>
</feature>
<feature type="compositionally biased region" description="Polar residues" evidence="4">
    <location>
        <begin position="1651"/>
        <end position="1663"/>
    </location>
</feature>
<dbReference type="SMART" id="SM00254">
    <property type="entry name" value="ShKT"/>
    <property type="match status" value="1"/>
</dbReference>
<dbReference type="Gene3D" id="2.60.120.1560">
    <property type="match status" value="1"/>
</dbReference>
<reference evidence="9" key="2">
    <citation type="journal article" date="2023" name="Science">
        <title>Genomic signatures of disease resistance in endangered staghorn corals.</title>
        <authorList>
            <person name="Vollmer S.V."/>
            <person name="Selwyn J.D."/>
            <person name="Despard B.A."/>
            <person name="Roesel C.L."/>
        </authorList>
    </citation>
    <scope>NUCLEOTIDE SEQUENCE</scope>
    <source>
        <strain evidence="9">K2</strain>
    </source>
</reference>
<evidence type="ECO:0000259" key="8">
    <source>
        <dbReference type="PROSITE" id="PS51820"/>
    </source>
</evidence>
<feature type="domain" description="ShKT" evidence="7">
    <location>
        <begin position="528"/>
        <end position="562"/>
    </location>
</feature>
<dbReference type="SUPFAM" id="SSF49723">
    <property type="entry name" value="Lipase/lipooxygenase domain (PLAT/LH2 domain)"/>
    <property type="match status" value="1"/>
</dbReference>
<dbReference type="Gene3D" id="1.10.10.1940">
    <property type="match status" value="1"/>
</dbReference>
<organism evidence="9 10">
    <name type="scientific">Acropora cervicornis</name>
    <name type="common">Staghorn coral</name>
    <dbReference type="NCBI Taxonomy" id="6130"/>
    <lineage>
        <taxon>Eukaryota</taxon>
        <taxon>Metazoa</taxon>
        <taxon>Cnidaria</taxon>
        <taxon>Anthozoa</taxon>
        <taxon>Hexacorallia</taxon>
        <taxon>Scleractinia</taxon>
        <taxon>Astrocoeniina</taxon>
        <taxon>Acroporidae</taxon>
        <taxon>Acropora</taxon>
    </lineage>
</organism>
<feature type="compositionally biased region" description="Polar residues" evidence="4">
    <location>
        <begin position="930"/>
        <end position="940"/>
    </location>
</feature>
<dbReference type="Pfam" id="PF01549">
    <property type="entry name" value="ShK"/>
    <property type="match status" value="1"/>
</dbReference>
<feature type="domain" description="C-type lectin" evidence="5">
    <location>
        <begin position="2354"/>
        <end position="2466"/>
    </location>
</feature>
<evidence type="ECO:0000259" key="7">
    <source>
        <dbReference type="PROSITE" id="PS51670"/>
    </source>
</evidence>
<feature type="disulfide bond" evidence="3">
    <location>
        <begin position="528"/>
        <end position="562"/>
    </location>
</feature>
<feature type="compositionally biased region" description="Acidic residues" evidence="4">
    <location>
        <begin position="600"/>
        <end position="611"/>
    </location>
</feature>
<feature type="compositionally biased region" description="Polar residues" evidence="4">
    <location>
        <begin position="2296"/>
        <end position="2307"/>
    </location>
</feature>
<accession>A0AAD9QPU5</accession>
<dbReference type="PANTHER" id="PTHR47635">
    <property type="entry name" value="CUB DOMAIN-CONTAINING PROTEIN"/>
    <property type="match status" value="1"/>
</dbReference>
<feature type="domain" description="C-type lectin" evidence="5">
    <location>
        <begin position="2478"/>
        <end position="2584"/>
    </location>
</feature>
<evidence type="ECO:0000256" key="4">
    <source>
        <dbReference type="SAM" id="MobiDB-lite"/>
    </source>
</evidence>
<feature type="region of interest" description="Disordered" evidence="4">
    <location>
        <begin position="2107"/>
        <end position="2127"/>
    </location>
</feature>
<comment type="caution">
    <text evidence="9">The sequence shown here is derived from an EMBL/GenBank/DDBJ whole genome shotgun (WGS) entry which is preliminary data.</text>
</comment>
<feature type="domain" description="PA14" evidence="8">
    <location>
        <begin position="3144"/>
        <end position="3288"/>
    </location>
</feature>
<feature type="compositionally biased region" description="Low complexity" evidence="4">
    <location>
        <begin position="181"/>
        <end position="193"/>
    </location>
</feature>
<keyword evidence="10" id="KW-1185">Reference proteome</keyword>
<feature type="compositionally biased region" description="Low complexity" evidence="4">
    <location>
        <begin position="1664"/>
        <end position="1678"/>
    </location>
</feature>
<feature type="compositionally biased region" description="Basic and acidic residues" evidence="4">
    <location>
        <begin position="150"/>
        <end position="159"/>
    </location>
</feature>
<dbReference type="SUPFAM" id="SSF49899">
    <property type="entry name" value="Concanavalin A-like lectins/glucanases"/>
    <property type="match status" value="3"/>
</dbReference>
<feature type="compositionally biased region" description="Low complexity" evidence="4">
    <location>
        <begin position="215"/>
        <end position="224"/>
    </location>
</feature>
<feature type="region of interest" description="Disordered" evidence="4">
    <location>
        <begin position="850"/>
        <end position="943"/>
    </location>
</feature>
<evidence type="ECO:0000256" key="3">
    <source>
        <dbReference type="PROSITE-ProRule" id="PRU01005"/>
    </source>
</evidence>
<dbReference type="CDD" id="cd00037">
    <property type="entry name" value="CLECT"/>
    <property type="match status" value="2"/>
</dbReference>
<feature type="compositionally biased region" description="Low complexity" evidence="4">
    <location>
        <begin position="65"/>
        <end position="91"/>
    </location>
</feature>
<dbReference type="InterPro" id="IPR011658">
    <property type="entry name" value="PA14_dom"/>
</dbReference>
<dbReference type="GO" id="GO:0090729">
    <property type="term" value="F:toxin activity"/>
    <property type="evidence" value="ECO:0007669"/>
    <property type="project" value="UniProtKB-KW"/>
</dbReference>
<dbReference type="EMBL" id="JARQWQ010000020">
    <property type="protein sequence ID" value="KAK2565223.1"/>
    <property type="molecule type" value="Genomic_DNA"/>
</dbReference>
<evidence type="ECO:0000259" key="5">
    <source>
        <dbReference type="PROSITE" id="PS50041"/>
    </source>
</evidence>
<name>A0AAD9QPU5_ACRCE</name>